<dbReference type="PANTHER" id="PTHR32248">
    <property type="entry name" value="RNA POLYMERASE SIGMA-54 FACTOR"/>
    <property type="match status" value="1"/>
</dbReference>
<accession>A0A6I3SMT9</accession>
<dbReference type="Pfam" id="PF04552">
    <property type="entry name" value="Sigma54_DBD"/>
    <property type="match status" value="1"/>
</dbReference>
<feature type="domain" description="RNA polymerase sigma factor 54 DNA-binding" evidence="9">
    <location>
        <begin position="316"/>
        <end position="475"/>
    </location>
</feature>
<dbReference type="GO" id="GO:0016987">
    <property type="term" value="F:sigma factor activity"/>
    <property type="evidence" value="ECO:0007669"/>
    <property type="project" value="UniProtKB-KW"/>
</dbReference>
<dbReference type="GO" id="GO:0000428">
    <property type="term" value="C:DNA-directed RNA polymerase complex"/>
    <property type="evidence" value="ECO:0007669"/>
    <property type="project" value="UniProtKB-KW"/>
</dbReference>
<dbReference type="NCBIfam" id="NF009118">
    <property type="entry name" value="PRK12469.1"/>
    <property type="match status" value="1"/>
</dbReference>
<organism evidence="11 12">
    <name type="scientific">Heliobacterium mobile</name>
    <name type="common">Heliobacillus mobilis</name>
    <dbReference type="NCBI Taxonomy" id="28064"/>
    <lineage>
        <taxon>Bacteria</taxon>
        <taxon>Bacillati</taxon>
        <taxon>Bacillota</taxon>
        <taxon>Clostridia</taxon>
        <taxon>Eubacteriales</taxon>
        <taxon>Heliobacteriaceae</taxon>
        <taxon>Heliobacterium</taxon>
    </lineage>
</organism>
<evidence type="ECO:0000313" key="12">
    <source>
        <dbReference type="Proteomes" id="UP000430670"/>
    </source>
</evidence>
<dbReference type="NCBIfam" id="TIGR02395">
    <property type="entry name" value="rpoN_sigma"/>
    <property type="match status" value="1"/>
</dbReference>
<dbReference type="InterPro" id="IPR007046">
    <property type="entry name" value="RNA_pol_sigma_54_core-bd"/>
</dbReference>
<dbReference type="GO" id="GO:0016779">
    <property type="term" value="F:nucleotidyltransferase activity"/>
    <property type="evidence" value="ECO:0007669"/>
    <property type="project" value="UniProtKB-KW"/>
</dbReference>
<keyword evidence="8" id="KW-0804">Transcription</keyword>
<dbReference type="InterPro" id="IPR000394">
    <property type="entry name" value="RNA_pol_sigma_54"/>
</dbReference>
<dbReference type="PROSITE" id="PS00718">
    <property type="entry name" value="SIGMA54_2"/>
    <property type="match status" value="1"/>
</dbReference>
<evidence type="ECO:0000256" key="2">
    <source>
        <dbReference type="ARBA" id="ARBA00022478"/>
    </source>
</evidence>
<evidence type="ECO:0000259" key="10">
    <source>
        <dbReference type="Pfam" id="PF04963"/>
    </source>
</evidence>
<evidence type="ECO:0000313" key="11">
    <source>
        <dbReference type="EMBL" id="MTV50313.1"/>
    </source>
</evidence>
<dbReference type="Gene3D" id="1.10.10.60">
    <property type="entry name" value="Homeodomain-like"/>
    <property type="match status" value="1"/>
</dbReference>
<dbReference type="RefSeq" id="WP_155477398.1">
    <property type="nucleotide sequence ID" value="NZ_WNKU01000022.1"/>
</dbReference>
<dbReference type="PANTHER" id="PTHR32248:SF4">
    <property type="entry name" value="RNA POLYMERASE SIGMA-54 FACTOR"/>
    <property type="match status" value="1"/>
</dbReference>
<keyword evidence="2" id="KW-0240">DNA-directed RNA polymerase</keyword>
<sequence length="477" mass="53833">MPVGLGQYMEQTQKLIMTPDLRQAITILQLNAIELSTYIEQEMTQNPLLELSEQSGDKEEPIDTAEANLDTYEQGEQGQGDDEKAAPDWQEFLQRDFAPGMGLGGTSPEKSYDYFLNEAPTLQEHLSEQLSVADLHEGQRQIGEYIIGNIDEQGYFRLSLDEVAAALRYPEGDVQELLQLIQSFDPPGVAARDLAECLRIQLIQQEMLTPQLDVILEEHLSDLAAGRLSRVAQKLKLSTGQVQDLVDIVKRLDPKPGRRFSQGKDVRYVLPDVVVEKMDGEYVILVNDITAPRLKVNGTYRSLLQQEIPQDPETRKYVEQKLNSAIWLIKAIEQRRLTLHKVVDCIVVLQRDFLEQGLPFLKPLNLKDVADSVGVHESTVSRAIAGKYVQTPRGVFELKFFFGSGVKNKRGEAKTSAESIKGLIRKMVDEEDAYQPYSDQQIADALSARGIKISRRTVAKYRDEMGLLATPQRRRYS</sequence>
<keyword evidence="12" id="KW-1185">Reference proteome</keyword>
<name>A0A6I3SMT9_HELMO</name>
<dbReference type="Pfam" id="PF00309">
    <property type="entry name" value="Sigma54_AID"/>
    <property type="match status" value="1"/>
</dbReference>
<dbReference type="Proteomes" id="UP000430670">
    <property type="component" value="Unassembled WGS sequence"/>
</dbReference>
<dbReference type="AlphaFoldDB" id="A0A6I3SMT9"/>
<dbReference type="OrthoDB" id="9814402at2"/>
<dbReference type="GO" id="GO:0003677">
    <property type="term" value="F:DNA binding"/>
    <property type="evidence" value="ECO:0007669"/>
    <property type="project" value="UniProtKB-KW"/>
</dbReference>
<dbReference type="PROSITE" id="PS00717">
    <property type="entry name" value="SIGMA54_1"/>
    <property type="match status" value="1"/>
</dbReference>
<proteinExistence type="inferred from homology"/>
<keyword evidence="7" id="KW-0238">DNA-binding</keyword>
<evidence type="ECO:0000256" key="4">
    <source>
        <dbReference type="ARBA" id="ARBA00022695"/>
    </source>
</evidence>
<keyword evidence="3" id="KW-0808">Transferase</keyword>
<dbReference type="PRINTS" id="PR00045">
    <property type="entry name" value="SIGMA54FCT"/>
</dbReference>
<dbReference type="InterPro" id="IPR007634">
    <property type="entry name" value="RNA_pol_sigma_54_DNA-bd"/>
</dbReference>
<dbReference type="Pfam" id="PF04963">
    <property type="entry name" value="Sigma54_CBD"/>
    <property type="match status" value="1"/>
</dbReference>
<keyword evidence="6" id="KW-0731">Sigma factor</keyword>
<evidence type="ECO:0000256" key="8">
    <source>
        <dbReference type="ARBA" id="ARBA00023163"/>
    </source>
</evidence>
<comment type="similarity">
    <text evidence="1">Belongs to the sigma-54 factor family.</text>
</comment>
<dbReference type="PROSITE" id="PS50044">
    <property type="entry name" value="SIGMA54_3"/>
    <property type="match status" value="1"/>
</dbReference>
<reference evidence="11 12" key="1">
    <citation type="submission" date="2019-11" db="EMBL/GenBank/DDBJ databases">
        <title>Whole-genome sequence of a the green, strictly anaerobic photosynthetic bacterium Heliobacillus mobilis DSM 6151.</title>
        <authorList>
            <person name="Kyndt J.A."/>
            <person name="Meyer T.E."/>
        </authorList>
    </citation>
    <scope>NUCLEOTIDE SEQUENCE [LARGE SCALE GENOMIC DNA]</scope>
    <source>
        <strain evidence="11 12">DSM 6151</strain>
    </source>
</reference>
<dbReference type="GO" id="GO:0001216">
    <property type="term" value="F:DNA-binding transcription activator activity"/>
    <property type="evidence" value="ECO:0007669"/>
    <property type="project" value="InterPro"/>
</dbReference>
<evidence type="ECO:0000256" key="7">
    <source>
        <dbReference type="ARBA" id="ARBA00023125"/>
    </source>
</evidence>
<keyword evidence="5" id="KW-0805">Transcription regulation</keyword>
<evidence type="ECO:0000256" key="1">
    <source>
        <dbReference type="ARBA" id="ARBA00008798"/>
    </source>
</evidence>
<dbReference type="GO" id="GO:0006352">
    <property type="term" value="P:DNA-templated transcription initiation"/>
    <property type="evidence" value="ECO:0007669"/>
    <property type="project" value="InterPro"/>
</dbReference>
<keyword evidence="4" id="KW-0548">Nucleotidyltransferase</keyword>
<gene>
    <name evidence="11" type="primary">rpoN</name>
    <name evidence="11" type="ORF">GJ688_15185</name>
</gene>
<dbReference type="Gene3D" id="1.10.10.1330">
    <property type="entry name" value="RNA polymerase sigma-54 factor, core-binding domain"/>
    <property type="match status" value="1"/>
</dbReference>
<protein>
    <submittedName>
        <fullName evidence="11">RNA polymerase factor sigma-54</fullName>
    </submittedName>
</protein>
<evidence type="ECO:0000256" key="6">
    <source>
        <dbReference type="ARBA" id="ARBA00023082"/>
    </source>
</evidence>
<dbReference type="PIRSF" id="PIRSF000774">
    <property type="entry name" value="RpoN"/>
    <property type="match status" value="1"/>
</dbReference>
<feature type="domain" description="RNA polymerase sigma factor 54 core-binding" evidence="10">
    <location>
        <begin position="112"/>
        <end position="300"/>
    </location>
</feature>
<dbReference type="EMBL" id="WNKU01000022">
    <property type="protein sequence ID" value="MTV50313.1"/>
    <property type="molecule type" value="Genomic_DNA"/>
</dbReference>
<evidence type="ECO:0000259" key="9">
    <source>
        <dbReference type="Pfam" id="PF04552"/>
    </source>
</evidence>
<evidence type="ECO:0000256" key="3">
    <source>
        <dbReference type="ARBA" id="ARBA00022679"/>
    </source>
</evidence>
<evidence type="ECO:0000256" key="5">
    <source>
        <dbReference type="ARBA" id="ARBA00023015"/>
    </source>
</evidence>
<comment type="caution">
    <text evidence="11">The sequence shown here is derived from an EMBL/GenBank/DDBJ whole genome shotgun (WGS) entry which is preliminary data.</text>
</comment>
<dbReference type="InterPro" id="IPR038709">
    <property type="entry name" value="RpoN_core-bd_sf"/>
</dbReference>